<dbReference type="Proteomes" id="UP001054837">
    <property type="component" value="Unassembled WGS sequence"/>
</dbReference>
<evidence type="ECO:0000313" key="2">
    <source>
        <dbReference type="Proteomes" id="UP001054837"/>
    </source>
</evidence>
<comment type="caution">
    <text evidence="1">The sequence shown here is derived from an EMBL/GenBank/DDBJ whole genome shotgun (WGS) entry which is preliminary data.</text>
</comment>
<gene>
    <name evidence="1" type="ORF">CDAR_233541</name>
</gene>
<name>A0AAV4SQ57_9ARAC</name>
<keyword evidence="2" id="KW-1185">Reference proteome</keyword>
<feature type="non-terminal residue" evidence="1">
    <location>
        <position position="62"/>
    </location>
</feature>
<dbReference type="EMBL" id="BPLQ01008263">
    <property type="protein sequence ID" value="GIY36240.1"/>
    <property type="molecule type" value="Genomic_DNA"/>
</dbReference>
<organism evidence="1 2">
    <name type="scientific">Caerostris darwini</name>
    <dbReference type="NCBI Taxonomy" id="1538125"/>
    <lineage>
        <taxon>Eukaryota</taxon>
        <taxon>Metazoa</taxon>
        <taxon>Ecdysozoa</taxon>
        <taxon>Arthropoda</taxon>
        <taxon>Chelicerata</taxon>
        <taxon>Arachnida</taxon>
        <taxon>Araneae</taxon>
        <taxon>Araneomorphae</taxon>
        <taxon>Entelegynae</taxon>
        <taxon>Araneoidea</taxon>
        <taxon>Araneidae</taxon>
        <taxon>Caerostris</taxon>
    </lineage>
</organism>
<reference evidence="1 2" key="1">
    <citation type="submission" date="2021-06" db="EMBL/GenBank/DDBJ databases">
        <title>Caerostris darwini draft genome.</title>
        <authorList>
            <person name="Kono N."/>
            <person name="Arakawa K."/>
        </authorList>
    </citation>
    <scope>NUCLEOTIDE SEQUENCE [LARGE SCALE GENOMIC DNA]</scope>
</reference>
<accession>A0AAV4SQ57</accession>
<dbReference type="AlphaFoldDB" id="A0AAV4SQ57"/>
<evidence type="ECO:0000313" key="1">
    <source>
        <dbReference type="EMBL" id="GIY36240.1"/>
    </source>
</evidence>
<protein>
    <submittedName>
        <fullName evidence="1">Uncharacterized protein</fullName>
    </submittedName>
</protein>
<proteinExistence type="predicted"/>
<sequence length="62" mass="6631">MGILPNPLHLVTVTAFGAKLPLTGVVRNSSLWDVCQVNLLVVNGGWRVPIIPFRVPGISSPL</sequence>